<dbReference type="PANTHER" id="PTHR11132">
    <property type="entry name" value="SOLUTE CARRIER FAMILY 35"/>
    <property type="match status" value="1"/>
</dbReference>
<reference evidence="7 8" key="1">
    <citation type="submission" date="2019-09" db="EMBL/GenBank/DDBJ databases">
        <authorList>
            <person name="Ou C."/>
        </authorList>
    </citation>
    <scope>NUCLEOTIDE SEQUENCE [LARGE SCALE GENOMIC DNA]</scope>
    <source>
        <strain evidence="7">S2</strain>
        <tissue evidence="7">Leaf</tissue>
    </source>
</reference>
<keyword evidence="3 6" id="KW-1133">Transmembrane helix</keyword>
<dbReference type="OrthoDB" id="6418713at2759"/>
<dbReference type="GO" id="GO:0016020">
    <property type="term" value="C:membrane"/>
    <property type="evidence" value="ECO:0007669"/>
    <property type="project" value="UniProtKB-SubCell"/>
</dbReference>
<reference evidence="7 8" key="3">
    <citation type="submission" date="2019-11" db="EMBL/GenBank/DDBJ databases">
        <title>A de novo genome assembly of a pear dwarfing rootstock.</title>
        <authorList>
            <person name="Wang F."/>
            <person name="Wang J."/>
            <person name="Li S."/>
            <person name="Zhang Y."/>
            <person name="Fang M."/>
            <person name="Ma L."/>
            <person name="Zhao Y."/>
            <person name="Jiang S."/>
        </authorList>
    </citation>
    <scope>NUCLEOTIDE SEQUENCE [LARGE SCALE GENOMIC DNA]</scope>
    <source>
        <strain evidence="7">S2</strain>
        <tissue evidence="7">Leaf</tissue>
    </source>
</reference>
<dbReference type="AlphaFoldDB" id="A0A5N5F7Q2"/>
<protein>
    <submittedName>
        <fullName evidence="7">Uncharacterized protein</fullName>
    </submittedName>
</protein>
<keyword evidence="8" id="KW-1185">Reference proteome</keyword>
<evidence type="ECO:0000256" key="6">
    <source>
        <dbReference type="SAM" id="Phobius"/>
    </source>
</evidence>
<evidence type="ECO:0000313" key="7">
    <source>
        <dbReference type="EMBL" id="KAB2599086.1"/>
    </source>
</evidence>
<organism evidence="7 8">
    <name type="scientific">Pyrus ussuriensis x Pyrus communis</name>
    <dbReference type="NCBI Taxonomy" id="2448454"/>
    <lineage>
        <taxon>Eukaryota</taxon>
        <taxon>Viridiplantae</taxon>
        <taxon>Streptophyta</taxon>
        <taxon>Embryophyta</taxon>
        <taxon>Tracheophyta</taxon>
        <taxon>Spermatophyta</taxon>
        <taxon>Magnoliopsida</taxon>
        <taxon>eudicotyledons</taxon>
        <taxon>Gunneridae</taxon>
        <taxon>Pentapetalae</taxon>
        <taxon>rosids</taxon>
        <taxon>fabids</taxon>
        <taxon>Rosales</taxon>
        <taxon>Rosaceae</taxon>
        <taxon>Amygdaloideae</taxon>
        <taxon>Maleae</taxon>
        <taxon>Pyrus</taxon>
    </lineage>
</organism>
<keyword evidence="4 6" id="KW-0472">Membrane</keyword>
<keyword evidence="2 6" id="KW-0812">Transmembrane</keyword>
<reference evidence="8" key="2">
    <citation type="submission" date="2019-10" db="EMBL/GenBank/DDBJ databases">
        <title>A de novo genome assembly of a pear dwarfing rootstock.</title>
        <authorList>
            <person name="Wang F."/>
            <person name="Wang J."/>
            <person name="Li S."/>
            <person name="Zhang Y."/>
            <person name="Fang M."/>
            <person name="Ma L."/>
            <person name="Zhao Y."/>
            <person name="Jiang S."/>
        </authorList>
    </citation>
    <scope>NUCLEOTIDE SEQUENCE [LARGE SCALE GENOMIC DNA]</scope>
</reference>
<feature type="transmembrane region" description="Helical" evidence="6">
    <location>
        <begin position="41"/>
        <end position="65"/>
    </location>
</feature>
<sequence length="211" mass="23136">MAKGGSLSESVIKRSSSPTPIVIVYNKYIIDKKMYNWPFPISLTMIHMSFYASIAFLLVGIFRLIKPSPCPATSTSPPSSPSTPSTPFPSGSPTPPSGCSRPLCLSFHHIRGHPPCLDPNPPHFQMHYPHPITSLYYVAPCCLVFLFAPWIFVEYPVLRDSSSFHFDFLIFRTNSIRAFALNLAVFLLVGKTSAWVGKGSEVAGKGKGSGL</sequence>
<accession>A0A5N5F7Q2</accession>
<dbReference type="EMBL" id="SMOL01000753">
    <property type="protein sequence ID" value="KAB2599086.1"/>
    <property type="molecule type" value="Genomic_DNA"/>
</dbReference>
<feature type="transmembrane region" description="Helical" evidence="6">
    <location>
        <begin position="135"/>
        <end position="158"/>
    </location>
</feature>
<evidence type="ECO:0000256" key="3">
    <source>
        <dbReference type="ARBA" id="ARBA00022989"/>
    </source>
</evidence>
<name>A0A5N5F7Q2_9ROSA</name>
<evidence type="ECO:0000256" key="5">
    <source>
        <dbReference type="SAM" id="MobiDB-lite"/>
    </source>
</evidence>
<gene>
    <name evidence="7" type="ORF">D8674_009357</name>
</gene>
<evidence type="ECO:0000256" key="4">
    <source>
        <dbReference type="ARBA" id="ARBA00023136"/>
    </source>
</evidence>
<feature type="transmembrane region" description="Helical" evidence="6">
    <location>
        <begin position="178"/>
        <end position="197"/>
    </location>
</feature>
<dbReference type="InterPro" id="IPR050186">
    <property type="entry name" value="TPT_transporter"/>
</dbReference>
<comment type="subcellular location">
    <subcellularLocation>
        <location evidence="1">Membrane</location>
        <topology evidence="1">Multi-pass membrane protein</topology>
    </subcellularLocation>
</comment>
<evidence type="ECO:0000256" key="1">
    <source>
        <dbReference type="ARBA" id="ARBA00004141"/>
    </source>
</evidence>
<evidence type="ECO:0000256" key="2">
    <source>
        <dbReference type="ARBA" id="ARBA00022692"/>
    </source>
</evidence>
<dbReference type="Proteomes" id="UP000327157">
    <property type="component" value="Chromosome 13"/>
</dbReference>
<proteinExistence type="predicted"/>
<feature type="region of interest" description="Disordered" evidence="5">
    <location>
        <begin position="73"/>
        <end position="94"/>
    </location>
</feature>
<feature type="compositionally biased region" description="Pro residues" evidence="5">
    <location>
        <begin position="78"/>
        <end position="94"/>
    </location>
</feature>
<evidence type="ECO:0000313" key="8">
    <source>
        <dbReference type="Proteomes" id="UP000327157"/>
    </source>
</evidence>
<comment type="caution">
    <text evidence="7">The sequence shown here is derived from an EMBL/GenBank/DDBJ whole genome shotgun (WGS) entry which is preliminary data.</text>
</comment>